<organism evidence="1 2">
    <name type="scientific">Nocardia amikacinitolerans</name>
    <dbReference type="NCBI Taxonomy" id="756689"/>
    <lineage>
        <taxon>Bacteria</taxon>
        <taxon>Bacillati</taxon>
        <taxon>Actinomycetota</taxon>
        <taxon>Actinomycetes</taxon>
        <taxon>Mycobacteriales</taxon>
        <taxon>Nocardiaceae</taxon>
        <taxon>Nocardia</taxon>
    </lineage>
</organism>
<evidence type="ECO:0000313" key="2">
    <source>
        <dbReference type="Proteomes" id="UP000219565"/>
    </source>
</evidence>
<accession>A0A285L6K8</accession>
<keyword evidence="1" id="KW-0808">Transferase</keyword>
<dbReference type="Proteomes" id="UP000219565">
    <property type="component" value="Unassembled WGS sequence"/>
</dbReference>
<dbReference type="AlphaFoldDB" id="A0A285L6K8"/>
<dbReference type="PANTHER" id="PTHR47505">
    <property type="entry name" value="DNA UTILIZATION PROTEIN YHGH"/>
    <property type="match status" value="1"/>
</dbReference>
<dbReference type="GO" id="GO:0016757">
    <property type="term" value="F:glycosyltransferase activity"/>
    <property type="evidence" value="ECO:0007669"/>
    <property type="project" value="UniProtKB-KW"/>
</dbReference>
<dbReference type="PANTHER" id="PTHR47505:SF1">
    <property type="entry name" value="DNA UTILIZATION PROTEIN YHGH"/>
    <property type="match status" value="1"/>
</dbReference>
<dbReference type="InterPro" id="IPR029057">
    <property type="entry name" value="PRTase-like"/>
</dbReference>
<dbReference type="STRING" id="1379680.GCA_001612615_05074"/>
<dbReference type="Gene3D" id="3.40.50.2020">
    <property type="match status" value="1"/>
</dbReference>
<dbReference type="InterPro" id="IPR051910">
    <property type="entry name" value="ComF/GntX_DNA_util-trans"/>
</dbReference>
<dbReference type="SUPFAM" id="SSF53271">
    <property type="entry name" value="PRTase-like"/>
    <property type="match status" value="1"/>
</dbReference>
<gene>
    <name evidence="1" type="ORF">SAMN04244553_2156</name>
</gene>
<sequence>MGAAEHLAALLDLALPASCAGCGAVGVGWCADCAAALTGGPTRVRPRTDPGVPCWALAPYAGPARRAVLAAKERGRRDLAAPLGLAMARGLSGLRTPDRVLVVVPAPSRGASARRRGGDPVLRTAHAAAGWLPDCRVVPMLRVWWGVRDSVGLTPGERQHNLRGRVSVRRGPLASLRGGENTEVVVVDDVLTTGATARESVRALRGAGVETSAVLVTCSA</sequence>
<dbReference type="EMBL" id="OBEG01000002">
    <property type="protein sequence ID" value="SNY80585.1"/>
    <property type="molecule type" value="Genomic_DNA"/>
</dbReference>
<dbReference type="RefSeq" id="WP_097244817.1">
    <property type="nucleotide sequence ID" value="NZ_OBEG01000002.1"/>
</dbReference>
<reference evidence="1 2" key="1">
    <citation type="submission" date="2017-09" db="EMBL/GenBank/DDBJ databases">
        <authorList>
            <person name="Ehlers B."/>
            <person name="Leendertz F.H."/>
        </authorList>
    </citation>
    <scope>NUCLEOTIDE SEQUENCE [LARGE SCALE GENOMIC DNA]</scope>
    <source>
        <strain evidence="1 2">DSM 45537</strain>
    </source>
</reference>
<keyword evidence="1" id="KW-0328">Glycosyltransferase</keyword>
<keyword evidence="2" id="KW-1185">Reference proteome</keyword>
<evidence type="ECO:0000313" key="1">
    <source>
        <dbReference type="EMBL" id="SNY80585.1"/>
    </source>
</evidence>
<name>A0A285L6K8_9NOCA</name>
<protein>
    <submittedName>
        <fullName evidence="1">Predicted amidophosphoribosyltransferases</fullName>
    </submittedName>
</protein>
<proteinExistence type="predicted"/>
<dbReference type="OrthoDB" id="5244859at2"/>